<dbReference type="RefSeq" id="XP_055712059.1">
    <property type="nucleotide sequence ID" value="XM_055856084.1"/>
</dbReference>
<dbReference type="VEuPathDB" id="VectorBase:PPAPM1_004697"/>
<name>A0A1B0D2S7_PHLPP</name>
<dbReference type="EMBL" id="AJVK01002786">
    <property type="status" value="NOT_ANNOTATED_CDS"/>
    <property type="molecule type" value="Genomic_DNA"/>
</dbReference>
<evidence type="ECO:0000313" key="2">
    <source>
        <dbReference type="Proteomes" id="UP000092462"/>
    </source>
</evidence>
<dbReference type="Proteomes" id="UP000092462">
    <property type="component" value="Unassembled WGS sequence"/>
</dbReference>
<proteinExistence type="predicted"/>
<sequence length="400" mass="45360">MRGSTAGLADGVLNSSRDAHGVLLDFLDTMLSTVVVGPLVISYWRGTWNLMEDYLFPKNFLHSSYASCIIGAVGHLVLTLYQNSLRNSVHPSRHRIAYYIISRLYTAIYGVICVNGWKGVWQLIDYYTPMTIPSVVLFTIPPIVCLVVLKCLRNISAAPFTICIDAPNEYFDIQTMFKISGARQPLLYVLDCCFSVLIIGSLVVFVWRGVWVFLDLVLYPSDAKLSAWYSLAIGYGIVFITFALQPVMRWTCDKLTGFWRLAIADIFLFFSFIGTVNAWRGIWQLLDNYFLPDQRALSDWLTHGICFILLALMNCANTVLVRGVFLDAEEPGGKCVIFPVYYIRLYFQKERTKKNQKALDTMDKDEGANTLLLIEKPANNVVVVKNINEKNQLNNETTKK</sequence>
<dbReference type="RefSeq" id="XP_055712060.1">
    <property type="nucleotide sequence ID" value="XM_055856085.1"/>
</dbReference>
<dbReference type="GO" id="GO:0007270">
    <property type="term" value="P:neuron-neuron synaptic transmission"/>
    <property type="evidence" value="ECO:0007669"/>
    <property type="project" value="TreeGrafter"/>
</dbReference>
<dbReference type="RefSeq" id="XP_055712056.1">
    <property type="nucleotide sequence ID" value="XM_055856081.1"/>
</dbReference>
<reference evidence="1" key="1">
    <citation type="submission" date="2022-08" db="UniProtKB">
        <authorList>
            <consortium name="EnsemblMetazoa"/>
        </authorList>
    </citation>
    <scope>IDENTIFICATION</scope>
    <source>
        <strain evidence="1">Israel</strain>
    </source>
</reference>
<dbReference type="PANTHER" id="PTHR35270:SF2">
    <property type="entry name" value="FUSELESS, ISOFORM A"/>
    <property type="match status" value="1"/>
</dbReference>
<dbReference type="RefSeq" id="XP_055712057.1">
    <property type="nucleotide sequence ID" value="XM_055856082.1"/>
</dbReference>
<keyword evidence="2" id="KW-1185">Reference proteome</keyword>
<dbReference type="Pfam" id="PF15993">
    <property type="entry name" value="Fuseless"/>
    <property type="match status" value="1"/>
</dbReference>
<dbReference type="RefSeq" id="XP_055712058.1">
    <property type="nucleotide sequence ID" value="XM_055856083.1"/>
</dbReference>
<dbReference type="RefSeq" id="XP_055712061.1">
    <property type="nucleotide sequence ID" value="XM_055856086.1"/>
</dbReference>
<dbReference type="GO" id="GO:0070073">
    <property type="term" value="P:clustering of voltage-gated calcium channels"/>
    <property type="evidence" value="ECO:0007669"/>
    <property type="project" value="TreeGrafter"/>
</dbReference>
<evidence type="ECO:0000313" key="1">
    <source>
        <dbReference type="EnsemblMetazoa" id="PPAI001650-PA"/>
    </source>
</evidence>
<dbReference type="InterPro" id="IPR032751">
    <property type="entry name" value="Fuseless"/>
</dbReference>
<dbReference type="RefSeq" id="XP_055712063.1">
    <property type="nucleotide sequence ID" value="XM_055856088.1"/>
</dbReference>
<dbReference type="GO" id="GO:0042734">
    <property type="term" value="C:presynaptic membrane"/>
    <property type="evidence" value="ECO:0007669"/>
    <property type="project" value="TreeGrafter"/>
</dbReference>
<dbReference type="EnsemblMetazoa" id="PPAI001650-RA">
    <property type="protein sequence ID" value="PPAI001650-PA"/>
    <property type="gene ID" value="PPAI001650"/>
</dbReference>
<dbReference type="GO" id="GO:0007274">
    <property type="term" value="P:neuromuscular synaptic transmission"/>
    <property type="evidence" value="ECO:0007669"/>
    <property type="project" value="TreeGrafter"/>
</dbReference>
<evidence type="ECO:0008006" key="3">
    <source>
        <dbReference type="Google" id="ProtNLM"/>
    </source>
</evidence>
<dbReference type="GeneID" id="129807072"/>
<dbReference type="RefSeq" id="XP_055712055.1">
    <property type="nucleotide sequence ID" value="XM_055856080.1"/>
</dbReference>
<protein>
    <recommendedName>
        <fullName evidence="3">Fuseless</fullName>
    </recommendedName>
</protein>
<dbReference type="RefSeq" id="XP_055712064.1">
    <property type="nucleotide sequence ID" value="XM_055856089.1"/>
</dbReference>
<organism evidence="1 2">
    <name type="scientific">Phlebotomus papatasi</name>
    <name type="common">Sandfly</name>
    <dbReference type="NCBI Taxonomy" id="29031"/>
    <lineage>
        <taxon>Eukaryota</taxon>
        <taxon>Metazoa</taxon>
        <taxon>Ecdysozoa</taxon>
        <taxon>Arthropoda</taxon>
        <taxon>Hexapoda</taxon>
        <taxon>Insecta</taxon>
        <taxon>Pterygota</taxon>
        <taxon>Neoptera</taxon>
        <taxon>Endopterygota</taxon>
        <taxon>Diptera</taxon>
        <taxon>Nematocera</taxon>
        <taxon>Psychodoidea</taxon>
        <taxon>Psychodidae</taxon>
        <taxon>Phlebotomus</taxon>
        <taxon>Phlebotomus</taxon>
    </lineage>
</organism>
<dbReference type="AlphaFoldDB" id="A0A1B0D2S7"/>
<dbReference type="VEuPathDB" id="VectorBase:PPAI001650"/>
<dbReference type="RefSeq" id="XP_055712065.1">
    <property type="nucleotide sequence ID" value="XM_055856090.1"/>
</dbReference>
<accession>A0A1B0D2S7</accession>
<dbReference type="PANTHER" id="PTHR35270">
    <property type="entry name" value="FUSELESS, ISOFORM A"/>
    <property type="match status" value="1"/>
</dbReference>